<dbReference type="PROSITE" id="PS00012">
    <property type="entry name" value="PHOSPHOPANTETHEINE"/>
    <property type="match status" value="1"/>
</dbReference>
<dbReference type="RefSeq" id="WP_136927053.1">
    <property type="nucleotide sequence ID" value="NZ_SSMQ01000001.1"/>
</dbReference>
<evidence type="ECO:0000256" key="1">
    <source>
        <dbReference type="ARBA" id="ARBA00022450"/>
    </source>
</evidence>
<protein>
    <submittedName>
        <fullName evidence="4">Acyl carrier protein</fullName>
    </submittedName>
</protein>
<dbReference type="Pfam" id="PF00550">
    <property type="entry name" value="PP-binding"/>
    <property type="match status" value="1"/>
</dbReference>
<dbReference type="EMBL" id="SSMQ01000001">
    <property type="protein sequence ID" value="TKD13237.1"/>
    <property type="molecule type" value="Genomic_DNA"/>
</dbReference>
<dbReference type="Proteomes" id="UP000309215">
    <property type="component" value="Unassembled WGS sequence"/>
</dbReference>
<dbReference type="Gene3D" id="1.10.1200.10">
    <property type="entry name" value="ACP-like"/>
    <property type="match status" value="1"/>
</dbReference>
<evidence type="ECO:0000313" key="4">
    <source>
        <dbReference type="EMBL" id="TKD13237.1"/>
    </source>
</evidence>
<dbReference type="PROSITE" id="PS50075">
    <property type="entry name" value="CARRIER"/>
    <property type="match status" value="1"/>
</dbReference>
<dbReference type="InterPro" id="IPR009081">
    <property type="entry name" value="PP-bd_ACP"/>
</dbReference>
<dbReference type="AlphaFoldDB" id="A0A4U1JKV9"/>
<sequence>MNPELARYIQRRERILDKVRTLLVERLHVSRAPDEIDPDAPLFGTGLGLDSVDAVELLVSMESELGVRLPHEGLSRPAMRTVNTLVDLALAHGRTDDVDG</sequence>
<evidence type="ECO:0000313" key="5">
    <source>
        <dbReference type="Proteomes" id="UP000309215"/>
    </source>
</evidence>
<organism evidence="4 5">
    <name type="scientific">Polyangium fumosum</name>
    <dbReference type="NCBI Taxonomy" id="889272"/>
    <lineage>
        <taxon>Bacteria</taxon>
        <taxon>Pseudomonadati</taxon>
        <taxon>Myxococcota</taxon>
        <taxon>Polyangia</taxon>
        <taxon>Polyangiales</taxon>
        <taxon>Polyangiaceae</taxon>
        <taxon>Polyangium</taxon>
    </lineage>
</organism>
<reference evidence="4 5" key="1">
    <citation type="submission" date="2019-04" db="EMBL/GenBank/DDBJ databases">
        <authorList>
            <person name="Li Y."/>
            <person name="Wang J."/>
        </authorList>
    </citation>
    <scope>NUCLEOTIDE SEQUENCE [LARGE SCALE GENOMIC DNA]</scope>
    <source>
        <strain evidence="4 5">DSM 14668</strain>
    </source>
</reference>
<keyword evidence="5" id="KW-1185">Reference proteome</keyword>
<gene>
    <name evidence="4" type="ORF">E8A74_01410</name>
</gene>
<proteinExistence type="predicted"/>
<comment type="caution">
    <text evidence="4">The sequence shown here is derived from an EMBL/GenBank/DDBJ whole genome shotgun (WGS) entry which is preliminary data.</text>
</comment>
<evidence type="ECO:0000259" key="3">
    <source>
        <dbReference type="PROSITE" id="PS50075"/>
    </source>
</evidence>
<feature type="domain" description="Carrier" evidence="3">
    <location>
        <begin position="13"/>
        <end position="93"/>
    </location>
</feature>
<dbReference type="InterPro" id="IPR006162">
    <property type="entry name" value="Ppantetheine_attach_site"/>
</dbReference>
<dbReference type="InterPro" id="IPR036736">
    <property type="entry name" value="ACP-like_sf"/>
</dbReference>
<evidence type="ECO:0000256" key="2">
    <source>
        <dbReference type="ARBA" id="ARBA00022553"/>
    </source>
</evidence>
<dbReference type="SUPFAM" id="SSF47336">
    <property type="entry name" value="ACP-like"/>
    <property type="match status" value="1"/>
</dbReference>
<accession>A0A4U1JKV9</accession>
<keyword evidence="1" id="KW-0596">Phosphopantetheine</keyword>
<dbReference type="OrthoDB" id="9803943at2"/>
<name>A0A4U1JKV9_9BACT</name>
<keyword evidence="2" id="KW-0597">Phosphoprotein</keyword>